<organism evidence="1 2">
    <name type="scientific">Candidatus Allofournierella pullicola</name>
    <dbReference type="NCBI Taxonomy" id="2838596"/>
    <lineage>
        <taxon>Bacteria</taxon>
        <taxon>Bacillati</taxon>
        <taxon>Bacillota</taxon>
        <taxon>Clostridia</taxon>
        <taxon>Eubacteriales</taxon>
        <taxon>Oscillospiraceae</taxon>
        <taxon>Allofournierella</taxon>
    </lineage>
</organism>
<sequence length="245" mass="27046">MAQKALENWDRLFQLFAGRSGGIVTKSVYLRREGTYYGVLDGENGQETVKVPAPMGEFALSLLDIEGELECLPSTLALSEDAGWVLFALADLARRTHCKSLMNGTPEADLTTDPMRVVEALEQELFPGVDDMRFLTPFLSVALGARAHPDVKKARQDLIAAEFLNKSGNMTREGSALLRAFTETHAMLGVYGQKKDEGQTTLCCGAMLNCYHSAWSITLDSTEKTFYLTTMSRKELGKTLEKVFS</sequence>
<proteinExistence type="predicted"/>
<protein>
    <submittedName>
        <fullName evidence="1">Uncharacterized protein</fullName>
    </submittedName>
</protein>
<dbReference type="Proteomes" id="UP000824193">
    <property type="component" value="Unassembled WGS sequence"/>
</dbReference>
<dbReference type="AlphaFoldDB" id="A0A9D1V428"/>
<comment type="caution">
    <text evidence="1">The sequence shown here is derived from an EMBL/GenBank/DDBJ whole genome shotgun (WGS) entry which is preliminary data.</text>
</comment>
<reference evidence="1" key="1">
    <citation type="journal article" date="2021" name="PeerJ">
        <title>Extensive microbial diversity within the chicken gut microbiome revealed by metagenomics and culture.</title>
        <authorList>
            <person name="Gilroy R."/>
            <person name="Ravi A."/>
            <person name="Getino M."/>
            <person name="Pursley I."/>
            <person name="Horton D.L."/>
            <person name="Alikhan N.F."/>
            <person name="Baker D."/>
            <person name="Gharbi K."/>
            <person name="Hall N."/>
            <person name="Watson M."/>
            <person name="Adriaenssens E.M."/>
            <person name="Foster-Nyarko E."/>
            <person name="Jarju S."/>
            <person name="Secka A."/>
            <person name="Antonio M."/>
            <person name="Oren A."/>
            <person name="Chaudhuri R.R."/>
            <person name="La Ragione R."/>
            <person name="Hildebrand F."/>
            <person name="Pallen M.J."/>
        </authorList>
    </citation>
    <scope>NUCLEOTIDE SEQUENCE</scope>
    <source>
        <strain evidence="1">2239</strain>
    </source>
</reference>
<name>A0A9D1V428_9FIRM</name>
<dbReference type="EMBL" id="DXFW01000020">
    <property type="protein sequence ID" value="HIX05762.1"/>
    <property type="molecule type" value="Genomic_DNA"/>
</dbReference>
<reference evidence="1" key="2">
    <citation type="submission" date="2021-04" db="EMBL/GenBank/DDBJ databases">
        <authorList>
            <person name="Gilroy R."/>
        </authorList>
    </citation>
    <scope>NUCLEOTIDE SEQUENCE</scope>
    <source>
        <strain evidence="1">2239</strain>
    </source>
</reference>
<evidence type="ECO:0000313" key="2">
    <source>
        <dbReference type="Proteomes" id="UP000824193"/>
    </source>
</evidence>
<evidence type="ECO:0000313" key="1">
    <source>
        <dbReference type="EMBL" id="HIX05762.1"/>
    </source>
</evidence>
<accession>A0A9D1V428</accession>
<gene>
    <name evidence="1" type="ORF">H9865_06640</name>
</gene>